<organism evidence="1 2">
    <name type="scientific">Tetranychus urticae</name>
    <name type="common">Two-spotted spider mite</name>
    <dbReference type="NCBI Taxonomy" id="32264"/>
    <lineage>
        <taxon>Eukaryota</taxon>
        <taxon>Metazoa</taxon>
        <taxon>Ecdysozoa</taxon>
        <taxon>Arthropoda</taxon>
        <taxon>Chelicerata</taxon>
        <taxon>Arachnida</taxon>
        <taxon>Acari</taxon>
        <taxon>Acariformes</taxon>
        <taxon>Trombidiformes</taxon>
        <taxon>Prostigmata</taxon>
        <taxon>Eleutherengona</taxon>
        <taxon>Raphignathae</taxon>
        <taxon>Tetranychoidea</taxon>
        <taxon>Tetranychidae</taxon>
        <taxon>Tetranychus</taxon>
    </lineage>
</organism>
<dbReference type="AlphaFoldDB" id="T1JVP7"/>
<evidence type="ECO:0000313" key="2">
    <source>
        <dbReference type="Proteomes" id="UP000015104"/>
    </source>
</evidence>
<dbReference type="PANTHER" id="PTHR14205">
    <property type="entry name" value="WD-REPEAT PROTEIN"/>
    <property type="match status" value="1"/>
</dbReference>
<dbReference type="STRING" id="32264.T1JVP7"/>
<dbReference type="GO" id="GO:0016567">
    <property type="term" value="P:protein ubiquitination"/>
    <property type="evidence" value="ECO:0007669"/>
    <property type="project" value="TreeGrafter"/>
</dbReference>
<dbReference type="EnsemblMetazoa" id="tetur02g05360.1">
    <property type="protein sequence ID" value="tetur02g05360.1"/>
    <property type="gene ID" value="tetur02g05360"/>
</dbReference>
<name>T1JVP7_TETUR</name>
<dbReference type="InterPro" id="IPR015943">
    <property type="entry name" value="WD40/YVTN_repeat-like_dom_sf"/>
</dbReference>
<sequence>MLKLYFLIPTVPILNHSHWFWSIRYNRFHDQLVWTCSSDSRVNLTRINSLASQPFGQLVDPDESEDELICSFEDYDGRLVINKVPKKEKFSLLF</sequence>
<dbReference type="PANTHER" id="PTHR14205:SF15">
    <property type="entry name" value="EARP AND GARP COMPLEX-INTERACTING PROTEIN 1"/>
    <property type="match status" value="1"/>
</dbReference>
<dbReference type="InterPro" id="IPR040323">
    <property type="entry name" value="EIPR1"/>
</dbReference>
<dbReference type="Proteomes" id="UP000015104">
    <property type="component" value="Unassembled WGS sequence"/>
</dbReference>
<proteinExistence type="predicted"/>
<dbReference type="EMBL" id="CAEY01000795">
    <property type="status" value="NOT_ANNOTATED_CDS"/>
    <property type="molecule type" value="Genomic_DNA"/>
</dbReference>
<evidence type="ECO:0000313" key="1">
    <source>
        <dbReference type="EnsemblMetazoa" id="tetur02g05360.1"/>
    </source>
</evidence>
<dbReference type="eggNOG" id="KOG1007">
    <property type="taxonomic scope" value="Eukaryota"/>
</dbReference>
<accession>T1JVP7</accession>
<dbReference type="HOGENOM" id="CLU_2389019_0_0_1"/>
<reference evidence="1" key="2">
    <citation type="submission" date="2015-06" db="UniProtKB">
        <authorList>
            <consortium name="EnsemblMetazoa"/>
        </authorList>
    </citation>
    <scope>IDENTIFICATION</scope>
</reference>
<keyword evidence="2" id="KW-1185">Reference proteome</keyword>
<reference evidence="2" key="1">
    <citation type="submission" date="2011-08" db="EMBL/GenBank/DDBJ databases">
        <authorList>
            <person name="Rombauts S."/>
        </authorList>
    </citation>
    <scope>NUCLEOTIDE SEQUENCE</scope>
    <source>
        <strain evidence="2">London</strain>
    </source>
</reference>
<dbReference type="Gene3D" id="2.130.10.10">
    <property type="entry name" value="YVTN repeat-like/Quinoprotein amine dehydrogenase"/>
    <property type="match status" value="1"/>
</dbReference>
<protein>
    <submittedName>
        <fullName evidence="1">Uncharacterized protein</fullName>
    </submittedName>
</protein>